<dbReference type="SUPFAM" id="SSF51197">
    <property type="entry name" value="Clavaminate synthase-like"/>
    <property type="match status" value="1"/>
</dbReference>
<accession>A0A084B4Z3</accession>
<dbReference type="HOGENOM" id="CLU_059205_0_0_1"/>
<dbReference type="Pfam" id="PF02668">
    <property type="entry name" value="TauD"/>
    <property type="match status" value="1"/>
</dbReference>
<dbReference type="InterPro" id="IPR042098">
    <property type="entry name" value="TauD-like_sf"/>
</dbReference>
<dbReference type="Gene3D" id="3.60.130.10">
    <property type="entry name" value="Clavaminate synthase-like"/>
    <property type="match status" value="1"/>
</dbReference>
<proteinExistence type="predicted"/>
<dbReference type="Proteomes" id="UP000028045">
    <property type="component" value="Unassembled WGS sequence"/>
</dbReference>
<evidence type="ECO:0000256" key="1">
    <source>
        <dbReference type="ARBA" id="ARBA00023002"/>
    </source>
</evidence>
<protein>
    <recommendedName>
        <fullName evidence="2">TauD/TfdA-like domain-containing protein</fullName>
    </recommendedName>
</protein>
<keyword evidence="1" id="KW-0560">Oxidoreductase</keyword>
<dbReference type="EMBL" id="KL648054">
    <property type="protein sequence ID" value="KEY72622.1"/>
    <property type="molecule type" value="Genomic_DNA"/>
</dbReference>
<reference evidence="3 4" key="1">
    <citation type="journal article" date="2014" name="BMC Genomics">
        <title>Comparative genome sequencing reveals chemotype-specific gene clusters in the toxigenic black mold Stachybotrys.</title>
        <authorList>
            <person name="Semeiks J."/>
            <person name="Borek D."/>
            <person name="Otwinowski Z."/>
            <person name="Grishin N.V."/>
        </authorList>
    </citation>
    <scope>NUCLEOTIDE SEQUENCE [LARGE SCALE GENOMIC DNA]</scope>
    <source>
        <strain evidence="4">CBS 109288 / IBT 7711</strain>
    </source>
</reference>
<evidence type="ECO:0000313" key="4">
    <source>
        <dbReference type="Proteomes" id="UP000028045"/>
    </source>
</evidence>
<dbReference type="AlphaFoldDB" id="A0A084B4Z3"/>
<dbReference type="InterPro" id="IPR003819">
    <property type="entry name" value="TauD/TfdA-like"/>
</dbReference>
<evidence type="ECO:0000259" key="2">
    <source>
        <dbReference type="Pfam" id="PF02668"/>
    </source>
</evidence>
<dbReference type="GO" id="GO:0016491">
    <property type="term" value="F:oxidoreductase activity"/>
    <property type="evidence" value="ECO:0007669"/>
    <property type="project" value="UniProtKB-KW"/>
</dbReference>
<evidence type="ECO:0000313" key="3">
    <source>
        <dbReference type="EMBL" id="KEY72622.1"/>
    </source>
</evidence>
<sequence length="301" mass="34350">MGPGSTSVHHIKALRPVLIHIRPFTNRPCRMAPLLQAPDVSHASQTQHVRQVAEQLKQHGILKISLQFPDPESIYLRGLLFGLHHHHGHQLPITHSAERGWFWDVRPSTTTFQAVNHQARSETMENFPWHTDCSYETLPPRYFALHILQHDRFGGGTLSVMNVEGLCKQLSPATRSALTRPEYRITIPAEFIKDPERRYIIGGLLADDSNTASALIRFRGDIVTPLSHAASQALIDLNEALENTSIQEHSTLRFPAEELPKDSIVLIDNRRWLHARTYVKDPQRHLRRVRWDAVPFEVTSN</sequence>
<organism evidence="3 4">
    <name type="scientific">Stachybotrys chartarum (strain CBS 109288 / IBT 7711)</name>
    <name type="common">Toxic black mold</name>
    <name type="synonym">Stilbospora chartarum</name>
    <dbReference type="NCBI Taxonomy" id="1280523"/>
    <lineage>
        <taxon>Eukaryota</taxon>
        <taxon>Fungi</taxon>
        <taxon>Dikarya</taxon>
        <taxon>Ascomycota</taxon>
        <taxon>Pezizomycotina</taxon>
        <taxon>Sordariomycetes</taxon>
        <taxon>Hypocreomycetidae</taxon>
        <taxon>Hypocreales</taxon>
        <taxon>Stachybotryaceae</taxon>
        <taxon>Stachybotrys</taxon>
    </lineage>
</organism>
<name>A0A084B4Z3_STACB</name>
<keyword evidence="4" id="KW-1185">Reference proteome</keyword>
<dbReference type="OrthoDB" id="2960375at2759"/>
<gene>
    <name evidence="3" type="ORF">S7711_06257</name>
</gene>
<feature type="domain" description="TauD/TfdA-like" evidence="2">
    <location>
        <begin position="40"/>
        <end position="289"/>
    </location>
</feature>